<name>A0A2N9LGU2_9BACT</name>
<dbReference type="EMBL" id="OKRB01000091">
    <property type="protein sequence ID" value="SPE22489.1"/>
    <property type="molecule type" value="Genomic_DNA"/>
</dbReference>
<sequence>MSCQRRSKLFGAWSGSRDRHQHDDGCEDQQVGIEEDEDAGVVQAPSTLQAASRFGHAPRREEQGKDLPRGTVKVLDIREACKPQAGQKCSYRQNDGAHK</sequence>
<reference evidence="3" key="1">
    <citation type="submission" date="2018-02" db="EMBL/GenBank/DDBJ databases">
        <authorList>
            <person name="Hausmann B."/>
        </authorList>
    </citation>
    <scope>NUCLEOTIDE SEQUENCE [LARGE SCALE GENOMIC DNA]</scope>
    <source>
        <strain evidence="3">Peat soil MAG SbA5</strain>
    </source>
</reference>
<feature type="region of interest" description="Disordered" evidence="1">
    <location>
        <begin position="1"/>
        <end position="27"/>
    </location>
</feature>
<protein>
    <submittedName>
        <fullName evidence="2">Uncharacterized protein</fullName>
    </submittedName>
</protein>
<dbReference type="Proteomes" id="UP000239735">
    <property type="component" value="Unassembled WGS sequence"/>
</dbReference>
<evidence type="ECO:0000313" key="3">
    <source>
        <dbReference type="Proteomes" id="UP000239735"/>
    </source>
</evidence>
<feature type="region of interest" description="Disordered" evidence="1">
    <location>
        <begin position="51"/>
        <end position="71"/>
    </location>
</feature>
<feature type="compositionally biased region" description="Basic and acidic residues" evidence="1">
    <location>
        <begin position="58"/>
        <end position="68"/>
    </location>
</feature>
<accession>A0A2N9LGU2</accession>
<evidence type="ECO:0000313" key="2">
    <source>
        <dbReference type="EMBL" id="SPE22489.1"/>
    </source>
</evidence>
<proteinExistence type="predicted"/>
<evidence type="ECO:0000256" key="1">
    <source>
        <dbReference type="SAM" id="MobiDB-lite"/>
    </source>
</evidence>
<dbReference type="AlphaFoldDB" id="A0A2N9LGU2"/>
<gene>
    <name evidence="2" type="ORF">SBA5_340015</name>
</gene>
<organism evidence="2 3">
    <name type="scientific">Candidatus Sulfuritelmatomonas gaucii</name>
    <dbReference type="NCBI Taxonomy" id="2043161"/>
    <lineage>
        <taxon>Bacteria</taxon>
        <taxon>Pseudomonadati</taxon>
        <taxon>Acidobacteriota</taxon>
        <taxon>Terriglobia</taxon>
        <taxon>Terriglobales</taxon>
        <taxon>Acidobacteriaceae</taxon>
        <taxon>Candidatus Sulfuritelmatomonas</taxon>
    </lineage>
</organism>